<organism evidence="2 3">
    <name type="scientific">Barrientosiimonas endolithica</name>
    <dbReference type="NCBI Taxonomy" id="1535208"/>
    <lineage>
        <taxon>Bacteria</taxon>
        <taxon>Bacillati</taxon>
        <taxon>Actinomycetota</taxon>
        <taxon>Actinomycetes</taxon>
        <taxon>Micrococcales</taxon>
        <taxon>Dermacoccaceae</taxon>
        <taxon>Barrientosiimonas</taxon>
    </lineage>
</organism>
<gene>
    <name evidence="2" type="ORF">GCM10025872_11140</name>
</gene>
<name>A0ABM8H957_9MICO</name>
<feature type="region of interest" description="Disordered" evidence="1">
    <location>
        <begin position="1"/>
        <end position="110"/>
    </location>
</feature>
<reference evidence="3" key="1">
    <citation type="journal article" date="2019" name="Int. J. Syst. Evol. Microbiol.">
        <title>The Global Catalogue of Microorganisms (GCM) 10K type strain sequencing project: providing services to taxonomists for standard genome sequencing and annotation.</title>
        <authorList>
            <consortium name="The Broad Institute Genomics Platform"/>
            <consortium name="The Broad Institute Genome Sequencing Center for Infectious Disease"/>
            <person name="Wu L."/>
            <person name="Ma J."/>
        </authorList>
    </citation>
    <scope>NUCLEOTIDE SEQUENCE [LARGE SCALE GENOMIC DNA]</scope>
    <source>
        <strain evidence="3">NBRC 110608</strain>
    </source>
</reference>
<feature type="compositionally biased region" description="Gly residues" evidence="1">
    <location>
        <begin position="37"/>
        <end position="50"/>
    </location>
</feature>
<protein>
    <submittedName>
        <fullName evidence="2">Uncharacterized protein</fullName>
    </submittedName>
</protein>
<feature type="compositionally biased region" description="Polar residues" evidence="1">
    <location>
        <begin position="95"/>
        <end position="104"/>
    </location>
</feature>
<feature type="compositionally biased region" description="Basic and acidic residues" evidence="1">
    <location>
        <begin position="11"/>
        <end position="35"/>
    </location>
</feature>
<feature type="compositionally biased region" description="Basic and acidic residues" evidence="1">
    <location>
        <begin position="76"/>
        <end position="93"/>
    </location>
</feature>
<sequence length="110" mass="11737">MEAGAQVLEPAAHHGDLVEHDRAEDDPHDREEAEHGALGGAEQGEVGGHPEGQHRDEDGDGQRREPGPVRLPAQGAERDEDREQGSIATREDSTSELPTGSMSGRKTVGM</sequence>
<evidence type="ECO:0000256" key="1">
    <source>
        <dbReference type="SAM" id="MobiDB-lite"/>
    </source>
</evidence>
<keyword evidence="3" id="KW-1185">Reference proteome</keyword>
<proteinExistence type="predicted"/>
<evidence type="ECO:0000313" key="2">
    <source>
        <dbReference type="EMBL" id="BDZ57457.1"/>
    </source>
</evidence>
<feature type="compositionally biased region" description="Basic and acidic residues" evidence="1">
    <location>
        <begin position="51"/>
        <end position="67"/>
    </location>
</feature>
<evidence type="ECO:0000313" key="3">
    <source>
        <dbReference type="Proteomes" id="UP001321421"/>
    </source>
</evidence>
<accession>A0ABM8H957</accession>
<dbReference type="Proteomes" id="UP001321421">
    <property type="component" value="Chromosome"/>
</dbReference>
<dbReference type="EMBL" id="AP027735">
    <property type="protein sequence ID" value="BDZ57457.1"/>
    <property type="molecule type" value="Genomic_DNA"/>
</dbReference>